<dbReference type="EMBL" id="LAZR01005931">
    <property type="protein sequence ID" value="KKM96044.1"/>
    <property type="molecule type" value="Genomic_DNA"/>
</dbReference>
<evidence type="ECO:0000313" key="2">
    <source>
        <dbReference type="EMBL" id="KKM96044.1"/>
    </source>
</evidence>
<dbReference type="AlphaFoldDB" id="A0A0F9LLV4"/>
<sequence length="235" mass="25283">MGGLLLRLIVIAGVVAAVYFAATGEHITSLLGENSFVQEIGDSQAATRIKETILAIVPGISTDEETDVVSGGTTSGEGDSSSAIQEEVDTVKNPLKELWEKFKPDLIPDMEVATSSEKTFKTQAGPLPGYTAVCFPTVKRVCTVAECRTAKIGAIFTLVNRDDRTLALCGSDGCEVYDVRYNVSGAYEQYRPEKSIGFLFTKENSLPGAVERTEYIAVALEGIQTTLYAGYCLEK</sequence>
<proteinExistence type="predicted"/>
<organism evidence="2">
    <name type="scientific">marine sediment metagenome</name>
    <dbReference type="NCBI Taxonomy" id="412755"/>
    <lineage>
        <taxon>unclassified sequences</taxon>
        <taxon>metagenomes</taxon>
        <taxon>ecological metagenomes</taxon>
    </lineage>
</organism>
<name>A0A0F9LLV4_9ZZZZ</name>
<comment type="caution">
    <text evidence="2">The sequence shown here is derived from an EMBL/GenBank/DDBJ whole genome shotgun (WGS) entry which is preliminary data.</text>
</comment>
<protein>
    <submittedName>
        <fullName evidence="2">Uncharacterized protein</fullName>
    </submittedName>
</protein>
<feature type="compositionally biased region" description="Low complexity" evidence="1">
    <location>
        <begin position="68"/>
        <end position="82"/>
    </location>
</feature>
<evidence type="ECO:0000256" key="1">
    <source>
        <dbReference type="SAM" id="MobiDB-lite"/>
    </source>
</evidence>
<reference evidence="2" key="1">
    <citation type="journal article" date="2015" name="Nature">
        <title>Complex archaea that bridge the gap between prokaryotes and eukaryotes.</title>
        <authorList>
            <person name="Spang A."/>
            <person name="Saw J.H."/>
            <person name="Jorgensen S.L."/>
            <person name="Zaremba-Niedzwiedzka K."/>
            <person name="Martijn J."/>
            <person name="Lind A.E."/>
            <person name="van Eijk R."/>
            <person name="Schleper C."/>
            <person name="Guy L."/>
            <person name="Ettema T.J."/>
        </authorList>
    </citation>
    <scope>NUCLEOTIDE SEQUENCE</scope>
</reference>
<accession>A0A0F9LLV4</accession>
<gene>
    <name evidence="2" type="ORF">LCGC14_1182110</name>
</gene>
<feature type="region of interest" description="Disordered" evidence="1">
    <location>
        <begin position="64"/>
        <end position="86"/>
    </location>
</feature>